<dbReference type="EMBL" id="CAJNOK010039441">
    <property type="protein sequence ID" value="CAF1544829.1"/>
    <property type="molecule type" value="Genomic_DNA"/>
</dbReference>
<dbReference type="PANTHER" id="PTHR24028">
    <property type="entry name" value="CADHERIN-87A"/>
    <property type="match status" value="1"/>
</dbReference>
<evidence type="ECO:0000256" key="1">
    <source>
        <dbReference type="ARBA" id="ARBA00004167"/>
    </source>
</evidence>
<dbReference type="InterPro" id="IPR050174">
    <property type="entry name" value="Protocadherin/Cadherin-CA"/>
</dbReference>
<evidence type="ECO:0000256" key="7">
    <source>
        <dbReference type="ARBA" id="ARBA00023180"/>
    </source>
</evidence>
<dbReference type="GO" id="GO:0007156">
    <property type="term" value="P:homophilic cell adhesion via plasma membrane adhesion molecules"/>
    <property type="evidence" value="ECO:0007669"/>
    <property type="project" value="InterPro"/>
</dbReference>
<evidence type="ECO:0000256" key="2">
    <source>
        <dbReference type="ARBA" id="ARBA00022692"/>
    </source>
</evidence>
<evidence type="ECO:0000256" key="6">
    <source>
        <dbReference type="ARBA" id="ARBA00023136"/>
    </source>
</evidence>
<dbReference type="GO" id="GO:0005886">
    <property type="term" value="C:plasma membrane"/>
    <property type="evidence" value="ECO:0007669"/>
    <property type="project" value="InterPro"/>
</dbReference>
<evidence type="ECO:0000256" key="3">
    <source>
        <dbReference type="ARBA" id="ARBA00022737"/>
    </source>
</evidence>
<dbReference type="PANTHER" id="PTHR24028:SF146">
    <property type="entry name" value="CADHERIN 96CB, ISOFORM D-RELATED"/>
    <property type="match status" value="1"/>
</dbReference>
<evidence type="ECO:0000259" key="9">
    <source>
        <dbReference type="PROSITE" id="PS50268"/>
    </source>
</evidence>
<feature type="non-terminal residue" evidence="11">
    <location>
        <position position="1"/>
    </location>
</feature>
<comment type="subcellular location">
    <subcellularLocation>
        <location evidence="1">Membrane</location>
        <topology evidence="1">Single-pass membrane protein</topology>
    </subcellularLocation>
</comment>
<evidence type="ECO:0000256" key="4">
    <source>
        <dbReference type="ARBA" id="ARBA00022837"/>
    </source>
</evidence>
<keyword evidence="6" id="KW-0472">Membrane</keyword>
<sequence length="148" mass="17187">FYTVTTTEKLPVSSTVAKLRDIFHDESMTQNNNIDFSMAKRDEYPYMYFIINHSGRGILTIQKPIDRDELCRTRKCRCDQCDLQLEIILNPHFNIELLTIRVLDINDHIPQFSYENFNLSIVENAKIGSVLKLEPAVDRDYGQNSIIG</sequence>
<dbReference type="InterPro" id="IPR015919">
    <property type="entry name" value="Cadherin-like_sf"/>
</dbReference>
<dbReference type="EMBL" id="CAJOBA010061818">
    <property type="protein sequence ID" value="CAF4333632.1"/>
    <property type="molecule type" value="Genomic_DNA"/>
</dbReference>
<dbReference type="InterPro" id="IPR002126">
    <property type="entry name" value="Cadherin-like_dom"/>
</dbReference>
<name>A0A8S2UB39_9BILA</name>
<dbReference type="InterPro" id="IPR020894">
    <property type="entry name" value="Cadherin_CS"/>
</dbReference>
<evidence type="ECO:0000313" key="10">
    <source>
        <dbReference type="EMBL" id="CAF1544829.1"/>
    </source>
</evidence>
<dbReference type="CDD" id="cd11304">
    <property type="entry name" value="Cadherin_repeat"/>
    <property type="match status" value="1"/>
</dbReference>
<accession>A0A8S2UB39</accession>
<evidence type="ECO:0000256" key="8">
    <source>
        <dbReference type="PROSITE-ProRule" id="PRU00043"/>
    </source>
</evidence>
<dbReference type="SUPFAM" id="SSF49313">
    <property type="entry name" value="Cadherin-like"/>
    <property type="match status" value="2"/>
</dbReference>
<reference evidence="11" key="1">
    <citation type="submission" date="2021-02" db="EMBL/GenBank/DDBJ databases">
        <authorList>
            <person name="Nowell W R."/>
        </authorList>
    </citation>
    <scope>NUCLEOTIDE SEQUENCE</scope>
</reference>
<evidence type="ECO:0000313" key="11">
    <source>
        <dbReference type="EMBL" id="CAF4333632.1"/>
    </source>
</evidence>
<keyword evidence="4 8" id="KW-0106">Calcium</keyword>
<proteinExistence type="predicted"/>
<dbReference type="AlphaFoldDB" id="A0A8S2UB39"/>
<keyword evidence="5" id="KW-1133">Transmembrane helix</keyword>
<feature type="domain" description="Cadherin" evidence="9">
    <location>
        <begin position="2"/>
        <end position="112"/>
    </location>
</feature>
<gene>
    <name evidence="10" type="ORF">OVA965_LOCUS38965</name>
    <name evidence="11" type="ORF">TMI583_LOCUS40205</name>
</gene>
<comment type="caution">
    <text evidence="11">The sequence shown here is derived from an EMBL/GenBank/DDBJ whole genome shotgun (WGS) entry which is preliminary data.</text>
</comment>
<keyword evidence="3" id="KW-0677">Repeat</keyword>
<keyword evidence="2" id="KW-0812">Transmembrane</keyword>
<dbReference type="GO" id="GO:0005509">
    <property type="term" value="F:calcium ion binding"/>
    <property type="evidence" value="ECO:0007669"/>
    <property type="project" value="UniProtKB-UniRule"/>
</dbReference>
<dbReference type="PROSITE" id="PS50268">
    <property type="entry name" value="CADHERIN_2"/>
    <property type="match status" value="1"/>
</dbReference>
<evidence type="ECO:0000256" key="5">
    <source>
        <dbReference type="ARBA" id="ARBA00022989"/>
    </source>
</evidence>
<protein>
    <recommendedName>
        <fullName evidence="9">Cadherin domain-containing protein</fullName>
    </recommendedName>
</protein>
<dbReference type="PROSITE" id="PS00232">
    <property type="entry name" value="CADHERIN_1"/>
    <property type="match status" value="1"/>
</dbReference>
<dbReference type="Gene3D" id="2.60.40.60">
    <property type="entry name" value="Cadherins"/>
    <property type="match status" value="2"/>
</dbReference>
<organism evidence="11 12">
    <name type="scientific">Didymodactylos carnosus</name>
    <dbReference type="NCBI Taxonomy" id="1234261"/>
    <lineage>
        <taxon>Eukaryota</taxon>
        <taxon>Metazoa</taxon>
        <taxon>Spiralia</taxon>
        <taxon>Gnathifera</taxon>
        <taxon>Rotifera</taxon>
        <taxon>Eurotatoria</taxon>
        <taxon>Bdelloidea</taxon>
        <taxon>Philodinida</taxon>
        <taxon>Philodinidae</taxon>
        <taxon>Didymodactylos</taxon>
    </lineage>
</organism>
<keyword evidence="7" id="KW-0325">Glycoprotein</keyword>
<evidence type="ECO:0000313" key="12">
    <source>
        <dbReference type="Proteomes" id="UP000682733"/>
    </source>
</evidence>
<dbReference type="Proteomes" id="UP000677228">
    <property type="component" value="Unassembled WGS sequence"/>
</dbReference>
<dbReference type="Proteomes" id="UP000682733">
    <property type="component" value="Unassembled WGS sequence"/>
</dbReference>